<dbReference type="PANTHER" id="PTHR22803">
    <property type="entry name" value="MANNOSE, PHOSPHOLIPASE, LECTIN RECEPTOR RELATED"/>
    <property type="match status" value="1"/>
</dbReference>
<dbReference type="SUPFAM" id="SSF56436">
    <property type="entry name" value="C-type lectin-like"/>
    <property type="match status" value="1"/>
</dbReference>
<dbReference type="InterPro" id="IPR016187">
    <property type="entry name" value="CTDL_fold"/>
</dbReference>
<dbReference type="SMART" id="SM00034">
    <property type="entry name" value="CLECT"/>
    <property type="match status" value="1"/>
</dbReference>
<dbReference type="OrthoDB" id="6369810at2759"/>
<proteinExistence type="predicted"/>
<dbReference type="InterPro" id="IPR050111">
    <property type="entry name" value="C-type_lectin/snaclec_domain"/>
</dbReference>
<evidence type="ECO:0000259" key="3">
    <source>
        <dbReference type="PROSITE" id="PS50041"/>
    </source>
</evidence>
<gene>
    <name evidence="4" type="ORF">KP79_PYT15311</name>
</gene>
<dbReference type="Gene3D" id="3.10.100.10">
    <property type="entry name" value="Mannose-Binding Protein A, subunit A"/>
    <property type="match status" value="1"/>
</dbReference>
<feature type="domain" description="C-type lectin" evidence="3">
    <location>
        <begin position="153"/>
        <end position="271"/>
    </location>
</feature>
<dbReference type="PROSITE" id="PS00615">
    <property type="entry name" value="C_TYPE_LECTIN_1"/>
    <property type="match status" value="1"/>
</dbReference>
<comment type="caution">
    <text evidence="4">The sequence shown here is derived from an EMBL/GenBank/DDBJ whole genome shotgun (WGS) entry which is preliminary data.</text>
</comment>
<dbReference type="PROSITE" id="PS50041">
    <property type="entry name" value="C_TYPE_LECTIN_2"/>
    <property type="match status" value="1"/>
</dbReference>
<dbReference type="EMBL" id="NEDP02001165">
    <property type="protein sequence ID" value="OWF54009.1"/>
    <property type="molecule type" value="Genomic_DNA"/>
</dbReference>
<protein>
    <submittedName>
        <fullName evidence="4">Perlucin</fullName>
    </submittedName>
</protein>
<keyword evidence="2" id="KW-0732">Signal</keyword>
<dbReference type="AlphaFoldDB" id="A0A210QZ21"/>
<evidence type="ECO:0000256" key="2">
    <source>
        <dbReference type="SAM" id="SignalP"/>
    </source>
</evidence>
<keyword evidence="5" id="KW-1185">Reference proteome</keyword>
<accession>A0A210QZ21</accession>
<sequence length="277" mass="32574">MWMLFFFFALIQVSQQVNNPLPSCQLQIDSCQYKFTLTESFGEGCKENSQENYFKKSENDRIGSRKKRSTASIETHNVSVELHKIRRRLIRVQSNLVKSMGDLSKRLHRGLRRLEDKLDNLDGQDQSKLDAEGRDGGLRCPHGFEFVKSWDSCYMLSNFNATWYEARDYCAALESELVSLKNEKEHNLLAFIIKNSPVYQKVNGWWMSGTFHDTTRQWMWKSEILMQPFAFIKWAPDEPNEESLQCVFMARDSNHLWHDAMCTESKNFMCEIPRRKP</sequence>
<dbReference type="SMR" id="A0A210QZ21"/>
<dbReference type="Pfam" id="PF00059">
    <property type="entry name" value="Lectin_C"/>
    <property type="match status" value="1"/>
</dbReference>
<feature type="signal peptide" evidence="2">
    <location>
        <begin position="1"/>
        <end position="16"/>
    </location>
</feature>
<feature type="chain" id="PRO_5013347011" evidence="2">
    <location>
        <begin position="17"/>
        <end position="277"/>
    </location>
</feature>
<evidence type="ECO:0000313" key="5">
    <source>
        <dbReference type="Proteomes" id="UP000242188"/>
    </source>
</evidence>
<dbReference type="InterPro" id="IPR016186">
    <property type="entry name" value="C-type_lectin-like/link_sf"/>
</dbReference>
<evidence type="ECO:0000256" key="1">
    <source>
        <dbReference type="ARBA" id="ARBA00023157"/>
    </source>
</evidence>
<dbReference type="InterPro" id="IPR001304">
    <property type="entry name" value="C-type_lectin-like"/>
</dbReference>
<name>A0A210QZ21_MIZYE</name>
<dbReference type="Proteomes" id="UP000242188">
    <property type="component" value="Unassembled WGS sequence"/>
</dbReference>
<reference evidence="4 5" key="1">
    <citation type="journal article" date="2017" name="Nat. Ecol. Evol.">
        <title>Scallop genome provides insights into evolution of bilaterian karyotype and development.</title>
        <authorList>
            <person name="Wang S."/>
            <person name="Zhang J."/>
            <person name="Jiao W."/>
            <person name="Li J."/>
            <person name="Xun X."/>
            <person name="Sun Y."/>
            <person name="Guo X."/>
            <person name="Huan P."/>
            <person name="Dong B."/>
            <person name="Zhang L."/>
            <person name="Hu X."/>
            <person name="Sun X."/>
            <person name="Wang J."/>
            <person name="Zhao C."/>
            <person name="Wang Y."/>
            <person name="Wang D."/>
            <person name="Huang X."/>
            <person name="Wang R."/>
            <person name="Lv J."/>
            <person name="Li Y."/>
            <person name="Zhang Z."/>
            <person name="Liu B."/>
            <person name="Lu W."/>
            <person name="Hui Y."/>
            <person name="Liang J."/>
            <person name="Zhou Z."/>
            <person name="Hou R."/>
            <person name="Li X."/>
            <person name="Liu Y."/>
            <person name="Li H."/>
            <person name="Ning X."/>
            <person name="Lin Y."/>
            <person name="Zhao L."/>
            <person name="Xing Q."/>
            <person name="Dou J."/>
            <person name="Li Y."/>
            <person name="Mao J."/>
            <person name="Guo H."/>
            <person name="Dou H."/>
            <person name="Li T."/>
            <person name="Mu C."/>
            <person name="Jiang W."/>
            <person name="Fu Q."/>
            <person name="Fu X."/>
            <person name="Miao Y."/>
            <person name="Liu J."/>
            <person name="Yu Q."/>
            <person name="Li R."/>
            <person name="Liao H."/>
            <person name="Li X."/>
            <person name="Kong Y."/>
            <person name="Jiang Z."/>
            <person name="Chourrout D."/>
            <person name="Li R."/>
            <person name="Bao Z."/>
        </authorList>
    </citation>
    <scope>NUCLEOTIDE SEQUENCE [LARGE SCALE GENOMIC DNA]</scope>
    <source>
        <strain evidence="4 5">PY_sf001</strain>
    </source>
</reference>
<dbReference type="InterPro" id="IPR018378">
    <property type="entry name" value="C-type_lectin_CS"/>
</dbReference>
<evidence type="ECO:0000313" key="4">
    <source>
        <dbReference type="EMBL" id="OWF54009.1"/>
    </source>
</evidence>
<organism evidence="4 5">
    <name type="scientific">Mizuhopecten yessoensis</name>
    <name type="common">Japanese scallop</name>
    <name type="synonym">Patinopecten yessoensis</name>
    <dbReference type="NCBI Taxonomy" id="6573"/>
    <lineage>
        <taxon>Eukaryota</taxon>
        <taxon>Metazoa</taxon>
        <taxon>Spiralia</taxon>
        <taxon>Lophotrochozoa</taxon>
        <taxon>Mollusca</taxon>
        <taxon>Bivalvia</taxon>
        <taxon>Autobranchia</taxon>
        <taxon>Pteriomorphia</taxon>
        <taxon>Pectinida</taxon>
        <taxon>Pectinoidea</taxon>
        <taxon>Pectinidae</taxon>
        <taxon>Mizuhopecten</taxon>
    </lineage>
</organism>
<keyword evidence="1" id="KW-1015">Disulfide bond</keyword>
<dbReference type="CDD" id="cd00037">
    <property type="entry name" value="CLECT"/>
    <property type="match status" value="1"/>
</dbReference>